<evidence type="ECO:0000256" key="7">
    <source>
        <dbReference type="SAM" id="MobiDB-lite"/>
    </source>
</evidence>
<evidence type="ECO:0000256" key="6">
    <source>
        <dbReference type="ARBA" id="ARBA00023136"/>
    </source>
</evidence>
<evidence type="ECO:0000256" key="2">
    <source>
        <dbReference type="ARBA" id="ARBA00006679"/>
    </source>
</evidence>
<keyword evidence="4 8" id="KW-0812">Transmembrane</keyword>
<protein>
    <submittedName>
        <fullName evidence="9">DoxX family membrane protein</fullName>
    </submittedName>
</protein>
<dbReference type="Pfam" id="PF07681">
    <property type="entry name" value="DoxX"/>
    <property type="match status" value="1"/>
</dbReference>
<feature type="transmembrane region" description="Helical" evidence="8">
    <location>
        <begin position="146"/>
        <end position="167"/>
    </location>
</feature>
<dbReference type="AlphaFoldDB" id="A0A6L6X6L3"/>
<comment type="caution">
    <text evidence="9">The sequence shown here is derived from an EMBL/GenBank/DDBJ whole genome shotgun (WGS) entry which is preliminary data.</text>
</comment>
<dbReference type="RefSeq" id="WP_157168666.1">
    <property type="nucleotide sequence ID" value="NZ_WPNZ01000024.1"/>
</dbReference>
<dbReference type="InterPro" id="IPR032808">
    <property type="entry name" value="DoxX"/>
</dbReference>
<organism evidence="9 10">
    <name type="scientific">Streptomyces typhae</name>
    <dbReference type="NCBI Taxonomy" id="2681492"/>
    <lineage>
        <taxon>Bacteria</taxon>
        <taxon>Bacillati</taxon>
        <taxon>Actinomycetota</taxon>
        <taxon>Actinomycetes</taxon>
        <taxon>Kitasatosporales</taxon>
        <taxon>Streptomycetaceae</taxon>
        <taxon>Streptomyces</taxon>
    </lineage>
</organism>
<evidence type="ECO:0000256" key="4">
    <source>
        <dbReference type="ARBA" id="ARBA00022692"/>
    </source>
</evidence>
<reference evidence="9 10" key="1">
    <citation type="submission" date="2019-11" db="EMBL/GenBank/DDBJ databases">
        <title>Streptomyces typhae sp. nov., a novel endophytic actinomycete isolated from the root of cattail pollen (Typha angustifolia L.).</title>
        <authorList>
            <person name="Peng C."/>
        </authorList>
    </citation>
    <scope>NUCLEOTIDE SEQUENCE [LARGE SCALE GENOMIC DNA]</scope>
    <source>
        <strain evidence="10">p1417</strain>
    </source>
</reference>
<keyword evidence="3" id="KW-1003">Cell membrane</keyword>
<feature type="transmembrane region" description="Helical" evidence="8">
    <location>
        <begin position="179"/>
        <end position="200"/>
    </location>
</feature>
<dbReference type="GO" id="GO:0005886">
    <property type="term" value="C:plasma membrane"/>
    <property type="evidence" value="ECO:0007669"/>
    <property type="project" value="UniProtKB-SubCell"/>
</dbReference>
<feature type="transmembrane region" description="Helical" evidence="8">
    <location>
        <begin position="104"/>
        <end position="134"/>
    </location>
</feature>
<accession>A0A6L6X6L3</accession>
<keyword evidence="10" id="KW-1185">Reference proteome</keyword>
<dbReference type="PANTHER" id="PTHR33452:SF1">
    <property type="entry name" value="INNER MEMBRANE PROTEIN YPHA-RELATED"/>
    <property type="match status" value="1"/>
</dbReference>
<keyword evidence="6 8" id="KW-0472">Membrane</keyword>
<feature type="region of interest" description="Disordered" evidence="7">
    <location>
        <begin position="1"/>
        <end position="33"/>
    </location>
</feature>
<evidence type="ECO:0000256" key="8">
    <source>
        <dbReference type="SAM" id="Phobius"/>
    </source>
</evidence>
<dbReference type="EMBL" id="WPNZ01000024">
    <property type="protein sequence ID" value="MVO89416.1"/>
    <property type="molecule type" value="Genomic_DNA"/>
</dbReference>
<name>A0A6L6X6L3_9ACTN</name>
<evidence type="ECO:0000256" key="5">
    <source>
        <dbReference type="ARBA" id="ARBA00022989"/>
    </source>
</evidence>
<dbReference type="PANTHER" id="PTHR33452">
    <property type="entry name" value="OXIDOREDUCTASE CATD-RELATED"/>
    <property type="match status" value="1"/>
</dbReference>
<sequence>MSSPSLPPHSADPKPPPPPSVPGGTPADPAHRQLSPAQDQQLGLDAGVLVVRVVVGLIMAGHGTQKLFRWFDGGGLNSTSDFFAAEGYKAAKTMAYVAALTETFCGLGLAIGLLTPLAAAGVLGVMINAMAITWDDGFFLPEGIEYQVVLASGAVAVALIGPGRLAADQLLPGLRDHRFARGVAAVALGVISAAFVLLVLRD</sequence>
<proteinExistence type="inferred from homology"/>
<keyword evidence="5 8" id="KW-1133">Transmembrane helix</keyword>
<comment type="subcellular location">
    <subcellularLocation>
        <location evidence="1">Cell membrane</location>
        <topology evidence="1">Multi-pass membrane protein</topology>
    </subcellularLocation>
</comment>
<dbReference type="Proteomes" id="UP000483802">
    <property type="component" value="Unassembled WGS sequence"/>
</dbReference>
<evidence type="ECO:0000256" key="3">
    <source>
        <dbReference type="ARBA" id="ARBA00022475"/>
    </source>
</evidence>
<evidence type="ECO:0000313" key="9">
    <source>
        <dbReference type="EMBL" id="MVO89416.1"/>
    </source>
</evidence>
<gene>
    <name evidence="9" type="ORF">GPA10_32860</name>
</gene>
<comment type="similarity">
    <text evidence="2">Belongs to the DoxX family.</text>
</comment>
<evidence type="ECO:0000313" key="10">
    <source>
        <dbReference type="Proteomes" id="UP000483802"/>
    </source>
</evidence>
<dbReference type="InterPro" id="IPR051907">
    <property type="entry name" value="DoxX-like_oxidoreductase"/>
</dbReference>
<feature type="transmembrane region" description="Helical" evidence="8">
    <location>
        <begin position="42"/>
        <end position="60"/>
    </location>
</feature>
<evidence type="ECO:0000256" key="1">
    <source>
        <dbReference type="ARBA" id="ARBA00004651"/>
    </source>
</evidence>